<evidence type="ECO:0000256" key="2">
    <source>
        <dbReference type="ARBA" id="ARBA00022692"/>
    </source>
</evidence>
<keyword evidence="7" id="KW-0732">Signal</keyword>
<evidence type="ECO:0000313" key="9">
    <source>
        <dbReference type="Proteomes" id="UP000007799"/>
    </source>
</evidence>
<dbReference type="InterPro" id="IPR026910">
    <property type="entry name" value="Shisa"/>
</dbReference>
<evidence type="ECO:0000256" key="3">
    <source>
        <dbReference type="ARBA" id="ARBA00022989"/>
    </source>
</evidence>
<dbReference type="EMBL" id="GL832958">
    <property type="protein sequence ID" value="EGD80624.1"/>
    <property type="molecule type" value="Genomic_DNA"/>
</dbReference>
<feature type="chain" id="PRO_5003286991" evidence="7">
    <location>
        <begin position="24"/>
        <end position="202"/>
    </location>
</feature>
<accession>F2U150</accession>
<dbReference type="KEGG" id="sre:PTSG_01212"/>
<evidence type="ECO:0000256" key="5">
    <source>
        <dbReference type="SAM" id="MobiDB-lite"/>
    </source>
</evidence>
<feature type="transmembrane region" description="Helical" evidence="6">
    <location>
        <begin position="79"/>
        <end position="108"/>
    </location>
</feature>
<sequence>MNARVFVAVLTVLLSCSTAGVLAEICNLNRPVECASFQFSCPTSSHHHHEDYCCRTGSFSSNPNGCDNDCCDYFLSGHIIGAIVGTIFFVLIVSAIMYCCYAGVLCFAGRDARDGNATVITTTTTSPPVASSSQPPPYSQYPQASPPQGYPPQGYPAQGYPQQQQQQGYYPQQQQSYPPQQQQQEQNLAYPPQQQQPYDKPY</sequence>
<dbReference type="PANTHER" id="PTHR31395">
    <property type="entry name" value="SHISA"/>
    <property type="match status" value="1"/>
</dbReference>
<evidence type="ECO:0000256" key="6">
    <source>
        <dbReference type="SAM" id="Phobius"/>
    </source>
</evidence>
<evidence type="ECO:0000256" key="1">
    <source>
        <dbReference type="ARBA" id="ARBA00004370"/>
    </source>
</evidence>
<organism evidence="9">
    <name type="scientific">Salpingoeca rosetta (strain ATCC 50818 / BSB-021)</name>
    <dbReference type="NCBI Taxonomy" id="946362"/>
    <lineage>
        <taxon>Eukaryota</taxon>
        <taxon>Choanoflagellata</taxon>
        <taxon>Craspedida</taxon>
        <taxon>Salpingoecidae</taxon>
        <taxon>Salpingoeca</taxon>
    </lineage>
</organism>
<keyword evidence="2 6" id="KW-0812">Transmembrane</keyword>
<protein>
    <submittedName>
        <fullName evidence="8">Uncharacterized protein</fullName>
    </submittedName>
</protein>
<proteinExistence type="predicted"/>
<dbReference type="InParanoid" id="F2U150"/>
<dbReference type="GO" id="GO:0016020">
    <property type="term" value="C:membrane"/>
    <property type="evidence" value="ECO:0007669"/>
    <property type="project" value="UniProtKB-SubCell"/>
</dbReference>
<reference evidence="8" key="1">
    <citation type="submission" date="2009-08" db="EMBL/GenBank/DDBJ databases">
        <title>Annotation of Salpingoeca rosetta.</title>
        <authorList>
            <consortium name="The Broad Institute Genome Sequencing Platform"/>
            <person name="Russ C."/>
            <person name="Cuomo C."/>
            <person name="Burger G."/>
            <person name="Gray M.W."/>
            <person name="Holland P.W.H."/>
            <person name="King N."/>
            <person name="Lang F.B.F."/>
            <person name="Roger A.J."/>
            <person name="Ruiz-Trillo I."/>
            <person name="Young S.K."/>
            <person name="Zeng Q."/>
            <person name="Gargeya S."/>
            <person name="Alvarado L."/>
            <person name="Berlin A."/>
            <person name="Chapman S.B."/>
            <person name="Chen Z."/>
            <person name="Freedman E."/>
            <person name="Gellesch M."/>
            <person name="Goldberg J."/>
            <person name="Griggs A."/>
            <person name="Gujja S."/>
            <person name="Heilman E."/>
            <person name="Heiman D."/>
            <person name="Howarth C."/>
            <person name="Mehta T."/>
            <person name="Neiman D."/>
            <person name="Pearson M."/>
            <person name="Roberts A."/>
            <person name="Saif S."/>
            <person name="Shea T."/>
            <person name="Shenoy N."/>
            <person name="Sisk P."/>
            <person name="Stolte C."/>
            <person name="Sykes S."/>
            <person name="White J."/>
            <person name="Yandava C."/>
            <person name="Haas B."/>
            <person name="Nusbaum C."/>
            <person name="Birren B."/>
        </authorList>
    </citation>
    <scope>NUCLEOTIDE SEQUENCE [LARGE SCALE GENOMIC DNA]</scope>
    <source>
        <strain evidence="8">ATCC 50818</strain>
    </source>
</reference>
<dbReference type="AlphaFoldDB" id="F2U150"/>
<feature type="signal peptide" evidence="7">
    <location>
        <begin position="1"/>
        <end position="23"/>
    </location>
</feature>
<dbReference type="PANTHER" id="PTHR31395:SF23">
    <property type="entry name" value="GEO05642P1"/>
    <property type="match status" value="1"/>
</dbReference>
<comment type="subcellular location">
    <subcellularLocation>
        <location evidence="1">Membrane</location>
    </subcellularLocation>
</comment>
<dbReference type="Proteomes" id="UP000007799">
    <property type="component" value="Unassembled WGS sequence"/>
</dbReference>
<dbReference type="RefSeq" id="XP_004997185.1">
    <property type="nucleotide sequence ID" value="XM_004997128.1"/>
</dbReference>
<evidence type="ECO:0000256" key="4">
    <source>
        <dbReference type="ARBA" id="ARBA00023136"/>
    </source>
</evidence>
<feature type="compositionally biased region" description="Pro residues" evidence="5">
    <location>
        <begin position="134"/>
        <end position="154"/>
    </location>
</feature>
<feature type="region of interest" description="Disordered" evidence="5">
    <location>
        <begin position="123"/>
        <end position="202"/>
    </location>
</feature>
<keyword evidence="4 6" id="KW-0472">Membrane</keyword>
<gene>
    <name evidence="8" type="ORF">PTSG_01212</name>
</gene>
<keyword evidence="3 6" id="KW-1133">Transmembrane helix</keyword>
<evidence type="ECO:0000313" key="8">
    <source>
        <dbReference type="EMBL" id="EGD80624.1"/>
    </source>
</evidence>
<keyword evidence="9" id="KW-1185">Reference proteome</keyword>
<name>F2U150_SALR5</name>
<feature type="compositionally biased region" description="Low complexity" evidence="5">
    <location>
        <begin position="155"/>
        <end position="202"/>
    </location>
</feature>
<evidence type="ECO:0000256" key="7">
    <source>
        <dbReference type="SAM" id="SignalP"/>
    </source>
</evidence>
<dbReference type="GeneID" id="16077781"/>
<dbReference type="PROSITE" id="PS51257">
    <property type="entry name" value="PROKAR_LIPOPROTEIN"/>
    <property type="match status" value="1"/>
</dbReference>
<dbReference type="STRING" id="946362.F2U150"/>